<evidence type="ECO:0000259" key="4">
    <source>
        <dbReference type="PROSITE" id="PS50181"/>
    </source>
</evidence>
<dbReference type="EMBL" id="JBFXLT010000221">
    <property type="protein sequence ID" value="KAL2801960.1"/>
    <property type="molecule type" value="Genomic_DNA"/>
</dbReference>
<sequence length="652" mass="73815">MPSLLDTPDEIIFEITKYLSTKTAAVLSRVNRRLHRILEPRLELPENCDSLLIAAIKNRRHPATLKRIIGRLDPKMFGPYSFITLPIAFKNHDDKAVELLCGEDGFDIYRNRDNPYYQQQFFEAIVQGHELAVRYFIKLWPNSLGTALVGAAAGGSAAITRYLIENGAEIDAVGPEVNFSSFTWLEMMEELANTQLLRDNTTTEIQLRLTPLAWAAANGHLEVVRILVQHNARIDFQDQFGFTPLCWAAGQGRLEVISYILSITSAGGAQDLALEAFEVAGPRDQSEVIKLLWGFLTNKPAPVPDNAGWLIRAATVCQDITLLQQLFEVGYGNYYSPQLTDSAISIAIENHNFDIFKLLLDQLACRDQILPDLLQKAVVEKNETVFSYLLGRVNITELDPLVLIDAAPCEYIFRELLRVGVSRATLLPFTERFIIEGRIHVVQTLLEEPGFRLEDHINRPILDCAVAAGKLMFEFLHEQHRWDEQLSPHRPDANRAIEITVVKGDLEFLQILFSRGFSASEQDLILLAARTMQLNPAWDQIIDFLLERNPAALSKIDLDGRSVLFRLMSTTHPVPMEAVRHLLLRGADPLQQDNSGNAPLDEAARNGRQFRCFWCMKQFLDQRDDRDINERVAKLCPIMMENAERYLKDLGA</sequence>
<evidence type="ECO:0000256" key="1">
    <source>
        <dbReference type="ARBA" id="ARBA00022737"/>
    </source>
</evidence>
<dbReference type="SUPFAM" id="SSF48403">
    <property type="entry name" value="Ankyrin repeat"/>
    <property type="match status" value="2"/>
</dbReference>
<gene>
    <name evidence="5" type="ORF">BJX63DRAFT_438314</name>
</gene>
<feature type="repeat" description="ANK" evidence="3">
    <location>
        <begin position="207"/>
        <end position="239"/>
    </location>
</feature>
<dbReference type="PANTHER" id="PTHR24198">
    <property type="entry name" value="ANKYRIN REPEAT AND PROTEIN KINASE DOMAIN-CONTAINING PROTEIN"/>
    <property type="match status" value="1"/>
</dbReference>
<evidence type="ECO:0000313" key="6">
    <source>
        <dbReference type="Proteomes" id="UP001610334"/>
    </source>
</evidence>
<comment type="caution">
    <text evidence="5">The sequence shown here is derived from an EMBL/GenBank/DDBJ whole genome shotgun (WGS) entry which is preliminary data.</text>
</comment>
<proteinExistence type="predicted"/>
<dbReference type="InterPro" id="IPR001810">
    <property type="entry name" value="F-box_dom"/>
</dbReference>
<protein>
    <submittedName>
        <fullName evidence="5">Ankyrin repeat-containing domain protein</fullName>
    </submittedName>
</protein>
<reference evidence="5 6" key="1">
    <citation type="submission" date="2024-07" db="EMBL/GenBank/DDBJ databases">
        <title>Section-level genome sequencing and comparative genomics of Aspergillus sections Usti and Cavernicolus.</title>
        <authorList>
            <consortium name="Lawrence Berkeley National Laboratory"/>
            <person name="Nybo J.L."/>
            <person name="Vesth T.C."/>
            <person name="Theobald S."/>
            <person name="Frisvad J.C."/>
            <person name="Larsen T.O."/>
            <person name="Kjaerboelling I."/>
            <person name="Rothschild-Mancinelli K."/>
            <person name="Lyhne E.K."/>
            <person name="Kogle M.E."/>
            <person name="Barry K."/>
            <person name="Clum A."/>
            <person name="Na H."/>
            <person name="Ledsgaard L."/>
            <person name="Lin J."/>
            <person name="Lipzen A."/>
            <person name="Kuo A."/>
            <person name="Riley R."/>
            <person name="Mondo S."/>
            <person name="Labutti K."/>
            <person name="Haridas S."/>
            <person name="Pangalinan J."/>
            <person name="Salamov A.A."/>
            <person name="Simmons B.A."/>
            <person name="Magnuson J.K."/>
            <person name="Chen J."/>
            <person name="Drula E."/>
            <person name="Henrissat B."/>
            <person name="Wiebenga A."/>
            <person name="Lubbers R.J."/>
            <person name="Gomes A.C."/>
            <person name="Makela M.R."/>
            <person name="Stajich J."/>
            <person name="Grigoriev I.V."/>
            <person name="Mortensen U.H."/>
            <person name="De Vries R.P."/>
            <person name="Baker S.E."/>
            <person name="Andersen M.R."/>
        </authorList>
    </citation>
    <scope>NUCLEOTIDE SEQUENCE [LARGE SCALE GENOMIC DNA]</scope>
    <source>
        <strain evidence="5 6">CBS 588.65</strain>
    </source>
</reference>
<dbReference type="Proteomes" id="UP001610334">
    <property type="component" value="Unassembled WGS sequence"/>
</dbReference>
<dbReference type="PROSITE" id="PS50181">
    <property type="entry name" value="FBOX"/>
    <property type="match status" value="1"/>
</dbReference>
<evidence type="ECO:0000256" key="2">
    <source>
        <dbReference type="ARBA" id="ARBA00023043"/>
    </source>
</evidence>
<dbReference type="Pfam" id="PF12796">
    <property type="entry name" value="Ank_2"/>
    <property type="match status" value="1"/>
</dbReference>
<dbReference type="InterPro" id="IPR036770">
    <property type="entry name" value="Ankyrin_rpt-contain_sf"/>
</dbReference>
<dbReference type="InterPro" id="IPR002110">
    <property type="entry name" value="Ankyrin_rpt"/>
</dbReference>
<dbReference type="PROSITE" id="PS50088">
    <property type="entry name" value="ANK_REPEAT"/>
    <property type="match status" value="1"/>
</dbReference>
<name>A0ABR4GU04_9EURO</name>
<dbReference type="PROSITE" id="PS50297">
    <property type="entry name" value="ANK_REP_REGION"/>
    <property type="match status" value="1"/>
</dbReference>
<dbReference type="Gene3D" id="1.25.40.20">
    <property type="entry name" value="Ankyrin repeat-containing domain"/>
    <property type="match status" value="2"/>
</dbReference>
<accession>A0ABR4GU04</accession>
<feature type="domain" description="F-box" evidence="4">
    <location>
        <begin position="1"/>
        <end position="39"/>
    </location>
</feature>
<organism evidence="5 6">
    <name type="scientific">Aspergillus granulosus</name>
    <dbReference type="NCBI Taxonomy" id="176169"/>
    <lineage>
        <taxon>Eukaryota</taxon>
        <taxon>Fungi</taxon>
        <taxon>Dikarya</taxon>
        <taxon>Ascomycota</taxon>
        <taxon>Pezizomycotina</taxon>
        <taxon>Eurotiomycetes</taxon>
        <taxon>Eurotiomycetidae</taxon>
        <taxon>Eurotiales</taxon>
        <taxon>Aspergillaceae</taxon>
        <taxon>Aspergillus</taxon>
        <taxon>Aspergillus subgen. Nidulantes</taxon>
    </lineage>
</organism>
<dbReference type="SMART" id="SM00248">
    <property type="entry name" value="ANK"/>
    <property type="match status" value="6"/>
</dbReference>
<evidence type="ECO:0000313" key="5">
    <source>
        <dbReference type="EMBL" id="KAL2801960.1"/>
    </source>
</evidence>
<keyword evidence="2 3" id="KW-0040">ANK repeat</keyword>
<dbReference type="PANTHER" id="PTHR24198:SF165">
    <property type="entry name" value="ANKYRIN REPEAT-CONTAINING PROTEIN-RELATED"/>
    <property type="match status" value="1"/>
</dbReference>
<keyword evidence="6" id="KW-1185">Reference proteome</keyword>
<evidence type="ECO:0000256" key="3">
    <source>
        <dbReference type="PROSITE-ProRule" id="PRU00023"/>
    </source>
</evidence>
<keyword evidence="1" id="KW-0677">Repeat</keyword>